<protein>
    <submittedName>
        <fullName evidence="1">Uncharacterized protein</fullName>
    </submittedName>
</protein>
<dbReference type="Proteomes" id="UP000320042">
    <property type="component" value="Unassembled WGS sequence"/>
</dbReference>
<accession>A0A563U4T3</accession>
<dbReference type="RefSeq" id="WP_146382621.1">
    <property type="nucleotide sequence ID" value="NZ_VOEJ01000007.1"/>
</dbReference>
<dbReference type="EMBL" id="VOEJ01000007">
    <property type="protein sequence ID" value="TWR26333.1"/>
    <property type="molecule type" value="Genomic_DNA"/>
</dbReference>
<proteinExistence type="predicted"/>
<sequence>MDLSEGMQVEIDLQSVRGAQRWQQPLNHWLFGGVTLYYLNDNAYYLSDPKRKNGNGFSL</sequence>
<organism evidence="1 2">
    <name type="scientific">Mucilaginibacter pallidiroseus</name>
    <dbReference type="NCBI Taxonomy" id="2599295"/>
    <lineage>
        <taxon>Bacteria</taxon>
        <taxon>Pseudomonadati</taxon>
        <taxon>Bacteroidota</taxon>
        <taxon>Sphingobacteriia</taxon>
        <taxon>Sphingobacteriales</taxon>
        <taxon>Sphingobacteriaceae</taxon>
        <taxon>Mucilaginibacter</taxon>
    </lineage>
</organism>
<evidence type="ECO:0000313" key="1">
    <source>
        <dbReference type="EMBL" id="TWR26333.1"/>
    </source>
</evidence>
<name>A0A563U4T3_9SPHI</name>
<reference evidence="1 2" key="1">
    <citation type="submission" date="2019-07" db="EMBL/GenBank/DDBJ databases">
        <authorList>
            <person name="Kim J."/>
        </authorList>
    </citation>
    <scope>NUCLEOTIDE SEQUENCE [LARGE SCALE GENOMIC DNA]</scope>
    <source>
        <strain evidence="2">dk17</strain>
    </source>
</reference>
<gene>
    <name evidence="1" type="ORF">FPZ43_14300</name>
</gene>
<evidence type="ECO:0000313" key="2">
    <source>
        <dbReference type="Proteomes" id="UP000320042"/>
    </source>
</evidence>
<comment type="caution">
    <text evidence="1">The sequence shown here is derived from an EMBL/GenBank/DDBJ whole genome shotgun (WGS) entry which is preliminary data.</text>
</comment>
<dbReference type="AlphaFoldDB" id="A0A563U4T3"/>
<keyword evidence="2" id="KW-1185">Reference proteome</keyword>